<keyword evidence="1" id="KW-0808">Transferase</keyword>
<protein>
    <submittedName>
        <fullName evidence="2">All-trans-phytoene synthase</fullName>
    </submittedName>
</protein>
<dbReference type="CDD" id="cd00683">
    <property type="entry name" value="Trans_IPPS_HH"/>
    <property type="match status" value="1"/>
</dbReference>
<dbReference type="SFLD" id="SFLDG01018">
    <property type="entry name" value="Squalene/Phytoene_Synthase_Lik"/>
    <property type="match status" value="1"/>
</dbReference>
<organism evidence="2 3">
    <name type="scientific">Stratiformator vulcanicus</name>
    <dbReference type="NCBI Taxonomy" id="2527980"/>
    <lineage>
        <taxon>Bacteria</taxon>
        <taxon>Pseudomonadati</taxon>
        <taxon>Planctomycetota</taxon>
        <taxon>Planctomycetia</taxon>
        <taxon>Planctomycetales</taxon>
        <taxon>Planctomycetaceae</taxon>
        <taxon>Stratiformator</taxon>
    </lineage>
</organism>
<evidence type="ECO:0000256" key="1">
    <source>
        <dbReference type="ARBA" id="ARBA00022679"/>
    </source>
</evidence>
<reference evidence="2 3" key="1">
    <citation type="submission" date="2019-02" db="EMBL/GenBank/DDBJ databases">
        <title>Deep-cultivation of Planctomycetes and their phenomic and genomic characterization uncovers novel biology.</title>
        <authorList>
            <person name="Wiegand S."/>
            <person name="Jogler M."/>
            <person name="Boedeker C."/>
            <person name="Pinto D."/>
            <person name="Vollmers J."/>
            <person name="Rivas-Marin E."/>
            <person name="Kohn T."/>
            <person name="Peeters S.H."/>
            <person name="Heuer A."/>
            <person name="Rast P."/>
            <person name="Oberbeckmann S."/>
            <person name="Bunk B."/>
            <person name="Jeske O."/>
            <person name="Meyerdierks A."/>
            <person name="Storesund J.E."/>
            <person name="Kallscheuer N."/>
            <person name="Luecker S."/>
            <person name="Lage O.M."/>
            <person name="Pohl T."/>
            <person name="Merkel B.J."/>
            <person name="Hornburger P."/>
            <person name="Mueller R.-W."/>
            <person name="Bruemmer F."/>
            <person name="Labrenz M."/>
            <person name="Spormann A.M."/>
            <person name="Op den Camp H."/>
            <person name="Overmann J."/>
            <person name="Amann R."/>
            <person name="Jetten M.S.M."/>
            <person name="Mascher T."/>
            <person name="Medema M.H."/>
            <person name="Devos D.P."/>
            <person name="Kaster A.-K."/>
            <person name="Ovreas L."/>
            <person name="Rohde M."/>
            <person name="Galperin M.Y."/>
            <person name="Jogler C."/>
        </authorList>
    </citation>
    <scope>NUCLEOTIDE SEQUENCE [LARGE SCALE GENOMIC DNA]</scope>
    <source>
        <strain evidence="2 3">Pan189</strain>
    </source>
</reference>
<dbReference type="InterPro" id="IPR019845">
    <property type="entry name" value="Squalene/phytoene_synthase_CS"/>
</dbReference>
<dbReference type="GO" id="GO:0051996">
    <property type="term" value="F:squalene synthase [NAD(P)H] activity"/>
    <property type="evidence" value="ECO:0007669"/>
    <property type="project" value="InterPro"/>
</dbReference>
<dbReference type="InterPro" id="IPR033904">
    <property type="entry name" value="Trans_IPPS_HH"/>
</dbReference>
<dbReference type="InterPro" id="IPR044843">
    <property type="entry name" value="Trans_IPPS_bact-type"/>
</dbReference>
<dbReference type="Proteomes" id="UP000317318">
    <property type="component" value="Chromosome"/>
</dbReference>
<dbReference type="GO" id="GO:0004311">
    <property type="term" value="F:geranylgeranyl diphosphate synthase activity"/>
    <property type="evidence" value="ECO:0007669"/>
    <property type="project" value="InterPro"/>
</dbReference>
<dbReference type="KEGG" id="svp:Pan189_28300"/>
<dbReference type="Gene3D" id="1.10.600.10">
    <property type="entry name" value="Farnesyl Diphosphate Synthase"/>
    <property type="match status" value="1"/>
</dbReference>
<dbReference type="RefSeq" id="WP_310820477.1">
    <property type="nucleotide sequence ID" value="NZ_CP036268.1"/>
</dbReference>
<evidence type="ECO:0000313" key="2">
    <source>
        <dbReference type="EMBL" id="QDT38436.1"/>
    </source>
</evidence>
<accession>A0A517R3K3</accession>
<dbReference type="SFLD" id="SFLDG01212">
    <property type="entry name" value="Phytoene_synthase_like"/>
    <property type="match status" value="1"/>
</dbReference>
<evidence type="ECO:0000313" key="3">
    <source>
        <dbReference type="Proteomes" id="UP000317318"/>
    </source>
</evidence>
<name>A0A517R3K3_9PLAN</name>
<proteinExistence type="predicted"/>
<dbReference type="PROSITE" id="PS01044">
    <property type="entry name" value="SQUALEN_PHYTOEN_SYN_1"/>
    <property type="match status" value="1"/>
</dbReference>
<dbReference type="SUPFAM" id="SSF48576">
    <property type="entry name" value="Terpenoid synthases"/>
    <property type="match status" value="1"/>
</dbReference>
<dbReference type="PANTHER" id="PTHR31480">
    <property type="entry name" value="BIFUNCTIONAL LYCOPENE CYCLASE/PHYTOENE SYNTHASE"/>
    <property type="match status" value="1"/>
</dbReference>
<dbReference type="AlphaFoldDB" id="A0A517R3K3"/>
<dbReference type="InterPro" id="IPR008949">
    <property type="entry name" value="Isoprenoid_synthase_dom_sf"/>
</dbReference>
<gene>
    <name evidence="2" type="primary">crtB_2</name>
    <name evidence="2" type="ORF">Pan189_28300</name>
</gene>
<dbReference type="Pfam" id="PF00494">
    <property type="entry name" value="SQS_PSY"/>
    <property type="match status" value="1"/>
</dbReference>
<dbReference type="InterPro" id="IPR002060">
    <property type="entry name" value="Squ/phyt_synthse"/>
</dbReference>
<dbReference type="SFLD" id="SFLDS00005">
    <property type="entry name" value="Isoprenoid_Synthase_Type_I"/>
    <property type="match status" value="1"/>
</dbReference>
<dbReference type="GO" id="GO:0016117">
    <property type="term" value="P:carotenoid biosynthetic process"/>
    <property type="evidence" value="ECO:0007669"/>
    <property type="project" value="UniProtKB-ARBA"/>
</dbReference>
<dbReference type="EMBL" id="CP036268">
    <property type="protein sequence ID" value="QDT38436.1"/>
    <property type="molecule type" value="Genomic_DNA"/>
</dbReference>
<sequence>MSIDRALAESYRYCSRLTRSRAGNFYYSFLPLPAVSRREMCALYAYMRVCDDIADDEAKSVAIRRIELYSWRSDVEAALAGEAARHPVLPALADVVRLRDIPTELLFDVLTGVASDLDPTPIDTFADLERYCYHVAGAVGLCCIHIWGFDHTDDAKARAIDCGLAFQLTNILRDLREDALSGRAYIPREDFKRFGVTVESIADGTSSDDFNRLMKFETDRAAEYYSRAGDLFAHLDPAGRPVLKAMMRIYGGLLSRIRRAPEGVLVGRVSLPRWKKLLIAADAVVRPAATPTSWC</sequence>
<keyword evidence="3" id="KW-1185">Reference proteome</keyword>